<proteinExistence type="predicted"/>
<protein>
    <submittedName>
        <fullName evidence="3">Uncharacterized protein</fullName>
    </submittedName>
</protein>
<feature type="signal peptide" evidence="2">
    <location>
        <begin position="1"/>
        <end position="19"/>
    </location>
</feature>
<evidence type="ECO:0000256" key="1">
    <source>
        <dbReference type="SAM" id="MobiDB-lite"/>
    </source>
</evidence>
<reference evidence="3" key="1">
    <citation type="submission" date="2013-05" db="EMBL/GenBank/DDBJ databases">
        <authorList>
            <person name="Yim A.K.Y."/>
            <person name="Chan T.F."/>
            <person name="Ji K.M."/>
            <person name="Liu X.Y."/>
            <person name="Zhou J.W."/>
            <person name="Li R.Q."/>
            <person name="Yang K.Y."/>
            <person name="Li J."/>
            <person name="Li M."/>
            <person name="Law P.T.W."/>
            <person name="Wu Y.L."/>
            <person name="Cai Z.L."/>
            <person name="Qin H."/>
            <person name="Bao Y."/>
            <person name="Leung R.K.K."/>
            <person name="Ng P.K.S."/>
            <person name="Zou J."/>
            <person name="Zhong X.J."/>
            <person name="Ran P.X."/>
            <person name="Zhong N.S."/>
            <person name="Liu Z.G."/>
            <person name="Tsui S.K.W."/>
        </authorList>
    </citation>
    <scope>NUCLEOTIDE SEQUENCE</scope>
    <source>
        <strain evidence="3">Derf</strain>
        <tissue evidence="3">Whole organism</tissue>
    </source>
</reference>
<reference evidence="3" key="2">
    <citation type="journal article" date="2022" name="Res Sq">
        <title>Comparative Genomics Reveals Insights into the Divergent Evolution of Astigmatic Mites and Household Pest Adaptations.</title>
        <authorList>
            <person name="Xiong Q."/>
            <person name="Wan A.T.-Y."/>
            <person name="Liu X.-Y."/>
            <person name="Fung C.S.-H."/>
            <person name="Xiao X."/>
            <person name="Malainual N."/>
            <person name="Hou J."/>
            <person name="Wang L."/>
            <person name="Wang M."/>
            <person name="Yang K."/>
            <person name="Cui Y."/>
            <person name="Leung E."/>
            <person name="Nong W."/>
            <person name="Shin S.-K."/>
            <person name="Au S."/>
            <person name="Jeong K.Y."/>
            <person name="Chew F.T."/>
            <person name="Hui J."/>
            <person name="Leung T.F."/>
            <person name="Tungtrongchitr A."/>
            <person name="Zhong N."/>
            <person name="Liu Z."/>
            <person name="Tsui S."/>
        </authorList>
    </citation>
    <scope>NUCLEOTIDE SEQUENCE</scope>
    <source>
        <strain evidence="3">Derf</strain>
        <tissue evidence="3">Whole organism</tissue>
    </source>
</reference>
<organism evidence="3 4">
    <name type="scientific">Dermatophagoides farinae</name>
    <name type="common">American house dust mite</name>
    <dbReference type="NCBI Taxonomy" id="6954"/>
    <lineage>
        <taxon>Eukaryota</taxon>
        <taxon>Metazoa</taxon>
        <taxon>Ecdysozoa</taxon>
        <taxon>Arthropoda</taxon>
        <taxon>Chelicerata</taxon>
        <taxon>Arachnida</taxon>
        <taxon>Acari</taxon>
        <taxon>Acariformes</taxon>
        <taxon>Sarcoptiformes</taxon>
        <taxon>Astigmata</taxon>
        <taxon>Psoroptidia</taxon>
        <taxon>Analgoidea</taxon>
        <taxon>Pyroglyphidae</taxon>
        <taxon>Dermatophagoidinae</taxon>
        <taxon>Dermatophagoides</taxon>
    </lineage>
</organism>
<keyword evidence="4" id="KW-1185">Reference proteome</keyword>
<dbReference type="Proteomes" id="UP000790347">
    <property type="component" value="Unassembled WGS sequence"/>
</dbReference>
<evidence type="ECO:0000256" key="2">
    <source>
        <dbReference type="SAM" id="SignalP"/>
    </source>
</evidence>
<evidence type="ECO:0000313" key="3">
    <source>
        <dbReference type="EMBL" id="KAH9521069.1"/>
    </source>
</evidence>
<sequence length="222" mass="24708">MNMAFLLIISVFIIRQCVAEENLGPHPHQIPAAIDSYHQVRYIQVPPNKHAKEPQIYTVTTNSLPMKLLFRSTSSRLQIDQHDDHIPGTIRPMMSQNHLRYSAPPPPPPSPPQSSQIQQLPLNMIISPTIIPTTLLPSDPQQLIPLLPAGQLVQSQQPQQFLMPLNIYPLMMPIHNGGNSNYANSLSNANRPSTLNHLSGFLLPINHRSTNLFGGAVWNPIG</sequence>
<accession>A0A922I6T4</accession>
<dbReference type="EMBL" id="ASGP02000002">
    <property type="protein sequence ID" value="KAH9521069.1"/>
    <property type="molecule type" value="Genomic_DNA"/>
</dbReference>
<gene>
    <name evidence="3" type="ORF">DERF_004748</name>
</gene>
<feature type="region of interest" description="Disordered" evidence="1">
    <location>
        <begin position="97"/>
        <end position="117"/>
    </location>
</feature>
<name>A0A922I6T4_DERFA</name>
<feature type="chain" id="PRO_5036897498" evidence="2">
    <location>
        <begin position="20"/>
        <end position="222"/>
    </location>
</feature>
<keyword evidence="2" id="KW-0732">Signal</keyword>
<evidence type="ECO:0000313" key="4">
    <source>
        <dbReference type="Proteomes" id="UP000790347"/>
    </source>
</evidence>
<feature type="compositionally biased region" description="Pro residues" evidence="1">
    <location>
        <begin position="103"/>
        <end position="112"/>
    </location>
</feature>
<comment type="caution">
    <text evidence="3">The sequence shown here is derived from an EMBL/GenBank/DDBJ whole genome shotgun (WGS) entry which is preliminary data.</text>
</comment>
<dbReference type="AlphaFoldDB" id="A0A922I6T4"/>